<dbReference type="GO" id="GO:1990810">
    <property type="term" value="P:microtubule anchoring at mitotic spindle pole body"/>
    <property type="evidence" value="ECO:0007669"/>
    <property type="project" value="EnsemblFungi"/>
</dbReference>
<keyword evidence="2" id="KW-1185">Reference proteome</keyword>
<sequence length="479" mass="55160">MDLTALYASLSPTYAVISPSGHWIASLSRSGHVLIRSTETLELQHVFLLNPGFVQKANWLFWITRRDSPETTQICVASTEKAFVLNFRQEFFYATIDCTWDHVKRIECSPTGELLLFSEIHNKVTIWALELKKGFAISHPKNDIDQAVAFHPHSNLCSMLIRKSGSDFLNFYQTSLDGWYLTRNYKLPTIDATSVSWSPNGQWLVVQDITLNPIIHLFSYPGIFLFSYEVEDDLHLGFSTIEWSPDSSLLALCSLQNSTIYILNTQTFSPIFRLRHGFQQPFAMNCWQELVSSQYKLTYQRATWPSIMKTPNQHEHCKVSFNANSSFIASYTLLQKNIVWIWNARSQCLDTILIQQQPIEHLSWHPTSPHHLMILTKPVKPKAAKEMQSLHNCSIYFWSYEWNEPRIISIPKSDFSIQKAEWLHAVHQHSLTVLISGRDAYIIAYLLESEEEMSSQLILSQGSLDEELETTQTIHIPAN</sequence>
<dbReference type="RefSeq" id="XP_013017928.1">
    <property type="nucleotide sequence ID" value="XM_013162474.1"/>
</dbReference>
<organism evidence="1 2">
    <name type="scientific">Schizosaccharomyces octosporus (strain yFS286)</name>
    <name type="common">Fission yeast</name>
    <name type="synonym">Octosporomyces octosporus</name>
    <dbReference type="NCBI Taxonomy" id="483514"/>
    <lineage>
        <taxon>Eukaryota</taxon>
        <taxon>Fungi</taxon>
        <taxon>Dikarya</taxon>
        <taxon>Ascomycota</taxon>
        <taxon>Taphrinomycotina</taxon>
        <taxon>Schizosaccharomycetes</taxon>
        <taxon>Schizosaccharomycetales</taxon>
        <taxon>Schizosaccharomycetaceae</taxon>
        <taxon>Schizosaccharomyces</taxon>
    </lineage>
</organism>
<dbReference type="HOGENOM" id="CLU_024072_2_0_1"/>
<dbReference type="InterPro" id="IPR036322">
    <property type="entry name" value="WD40_repeat_dom_sf"/>
</dbReference>
<dbReference type="GO" id="GO:0044732">
    <property type="term" value="C:mitotic spindle pole body"/>
    <property type="evidence" value="ECO:0007669"/>
    <property type="project" value="EnsemblFungi"/>
</dbReference>
<name>S9PXU8_SCHOY</name>
<dbReference type="GO" id="GO:0005634">
    <property type="term" value="C:nucleus"/>
    <property type="evidence" value="ECO:0007669"/>
    <property type="project" value="EnsemblFungi"/>
</dbReference>
<dbReference type="EMBL" id="KE503207">
    <property type="protein sequence ID" value="EPX72288.1"/>
    <property type="molecule type" value="Genomic_DNA"/>
</dbReference>
<dbReference type="eggNOG" id="KOG4497">
    <property type="taxonomic scope" value="Eukaryota"/>
</dbReference>
<dbReference type="Gene3D" id="2.130.10.10">
    <property type="entry name" value="YVTN repeat-like/Quinoprotein amine dehydrogenase"/>
    <property type="match status" value="2"/>
</dbReference>
<gene>
    <name evidence="1" type="ORF">SOCG_00054</name>
</gene>
<dbReference type="VEuPathDB" id="FungiDB:SOCG_00054"/>
<dbReference type="Proteomes" id="UP000016088">
    <property type="component" value="Unassembled WGS sequence"/>
</dbReference>
<dbReference type="GeneID" id="25029038"/>
<evidence type="ECO:0000313" key="2">
    <source>
        <dbReference type="Proteomes" id="UP000016088"/>
    </source>
</evidence>
<evidence type="ECO:0000313" key="1">
    <source>
        <dbReference type="EMBL" id="EPX72288.1"/>
    </source>
</evidence>
<dbReference type="InterPro" id="IPR052778">
    <property type="entry name" value="Centrosome-WD_assoc"/>
</dbReference>
<dbReference type="OrthoDB" id="10257284at2759"/>
<proteinExistence type="predicted"/>
<dbReference type="OMA" id="CWHLNGD"/>
<accession>S9PXU8</accession>
<reference evidence="1 2" key="1">
    <citation type="journal article" date="2011" name="Science">
        <title>Comparative functional genomics of the fission yeasts.</title>
        <authorList>
            <person name="Rhind N."/>
            <person name="Chen Z."/>
            <person name="Yassour M."/>
            <person name="Thompson D.A."/>
            <person name="Haas B.J."/>
            <person name="Habib N."/>
            <person name="Wapinski I."/>
            <person name="Roy S."/>
            <person name="Lin M.F."/>
            <person name="Heiman D.I."/>
            <person name="Young S.K."/>
            <person name="Furuya K."/>
            <person name="Guo Y."/>
            <person name="Pidoux A."/>
            <person name="Chen H.M."/>
            <person name="Robbertse B."/>
            <person name="Goldberg J.M."/>
            <person name="Aoki K."/>
            <person name="Bayne E.H."/>
            <person name="Berlin A.M."/>
            <person name="Desjardins C.A."/>
            <person name="Dobbs E."/>
            <person name="Dukaj L."/>
            <person name="Fan L."/>
            <person name="FitzGerald M.G."/>
            <person name="French C."/>
            <person name="Gujja S."/>
            <person name="Hansen K."/>
            <person name="Keifenheim D."/>
            <person name="Levin J.Z."/>
            <person name="Mosher R.A."/>
            <person name="Mueller C.A."/>
            <person name="Pfiffner J."/>
            <person name="Priest M."/>
            <person name="Russ C."/>
            <person name="Smialowska A."/>
            <person name="Swoboda P."/>
            <person name="Sykes S.M."/>
            <person name="Vaughn M."/>
            <person name="Vengrova S."/>
            <person name="Yoder R."/>
            <person name="Zeng Q."/>
            <person name="Allshire R."/>
            <person name="Baulcombe D."/>
            <person name="Birren B.W."/>
            <person name="Brown W."/>
            <person name="Ekwall K."/>
            <person name="Kellis M."/>
            <person name="Leatherwood J."/>
            <person name="Levin H."/>
            <person name="Margalit H."/>
            <person name="Martienssen R."/>
            <person name="Nieduszynski C.A."/>
            <person name="Spatafora J.W."/>
            <person name="Friedman N."/>
            <person name="Dalgaard J.Z."/>
            <person name="Baumann P."/>
            <person name="Niki H."/>
            <person name="Regev A."/>
            <person name="Nusbaum C."/>
        </authorList>
    </citation>
    <scope>NUCLEOTIDE SEQUENCE [LARGE SCALE GENOMIC DNA]</scope>
    <source>
        <strain evidence="2">yFS286</strain>
    </source>
</reference>
<protein>
    <submittedName>
        <fullName evidence="1">WDR8 family WD repeat protein</fullName>
    </submittedName>
</protein>
<dbReference type="GO" id="GO:1990811">
    <property type="term" value="C:MWP complex"/>
    <property type="evidence" value="ECO:0007669"/>
    <property type="project" value="EnsemblFungi"/>
</dbReference>
<dbReference type="AlphaFoldDB" id="S9PXU8"/>
<dbReference type="PANTHER" id="PTHR16220">
    <property type="entry name" value="WD REPEAT PROTEIN 8-RELATED"/>
    <property type="match status" value="1"/>
</dbReference>
<dbReference type="GO" id="GO:0072686">
    <property type="term" value="C:mitotic spindle"/>
    <property type="evidence" value="ECO:0007669"/>
    <property type="project" value="EnsemblFungi"/>
</dbReference>
<dbReference type="InterPro" id="IPR015943">
    <property type="entry name" value="WD40/YVTN_repeat-like_dom_sf"/>
</dbReference>
<dbReference type="PANTHER" id="PTHR16220:SF0">
    <property type="entry name" value="WD REPEAT-CONTAINING PROTEIN WRAP73"/>
    <property type="match status" value="1"/>
</dbReference>
<dbReference type="SUPFAM" id="SSF50978">
    <property type="entry name" value="WD40 repeat-like"/>
    <property type="match status" value="1"/>
</dbReference>